<protein>
    <recommendedName>
        <fullName evidence="5">Rrp15p-domain-containing protein</fullName>
    </recommendedName>
</protein>
<feature type="compositionally biased region" description="Acidic residues" evidence="2">
    <location>
        <begin position="23"/>
        <end position="43"/>
    </location>
</feature>
<feature type="region of interest" description="Disordered" evidence="2">
    <location>
        <begin position="1"/>
        <end position="102"/>
    </location>
</feature>
<dbReference type="EMBL" id="GG745331">
    <property type="protein sequence ID" value="KNE57604.1"/>
    <property type="molecule type" value="Genomic_DNA"/>
</dbReference>
<organism evidence="3 4">
    <name type="scientific">Allomyces macrogynus (strain ATCC 38327)</name>
    <name type="common">Allomyces javanicus var. macrogynus</name>
    <dbReference type="NCBI Taxonomy" id="578462"/>
    <lineage>
        <taxon>Eukaryota</taxon>
        <taxon>Fungi</taxon>
        <taxon>Fungi incertae sedis</taxon>
        <taxon>Blastocladiomycota</taxon>
        <taxon>Blastocladiomycetes</taxon>
        <taxon>Blastocladiales</taxon>
        <taxon>Blastocladiaceae</taxon>
        <taxon>Allomyces</taxon>
    </lineage>
</organism>
<feature type="compositionally biased region" description="Acidic residues" evidence="2">
    <location>
        <begin position="52"/>
        <end position="66"/>
    </location>
</feature>
<evidence type="ECO:0000313" key="4">
    <source>
        <dbReference type="Proteomes" id="UP000054350"/>
    </source>
</evidence>
<evidence type="ECO:0000256" key="2">
    <source>
        <dbReference type="SAM" id="MobiDB-lite"/>
    </source>
</evidence>
<comment type="similarity">
    <text evidence="1">Belongs to the RRP15 family.</text>
</comment>
<evidence type="ECO:0008006" key="5">
    <source>
        <dbReference type="Google" id="ProtNLM"/>
    </source>
</evidence>
<dbReference type="OMA" id="FVKQRFY"/>
<dbReference type="GO" id="GO:0000460">
    <property type="term" value="P:maturation of 5.8S rRNA"/>
    <property type="evidence" value="ECO:0007669"/>
    <property type="project" value="TreeGrafter"/>
</dbReference>
<name>A0A0L0S5G5_ALLM3</name>
<dbReference type="OrthoDB" id="20949at2759"/>
<feature type="region of interest" description="Disordered" evidence="2">
    <location>
        <begin position="213"/>
        <end position="249"/>
    </location>
</feature>
<reference evidence="3 4" key="1">
    <citation type="submission" date="2009-11" db="EMBL/GenBank/DDBJ databases">
        <title>Annotation of Allomyces macrogynus ATCC 38327.</title>
        <authorList>
            <consortium name="The Broad Institute Genome Sequencing Platform"/>
            <person name="Russ C."/>
            <person name="Cuomo C."/>
            <person name="Burger G."/>
            <person name="Gray M.W."/>
            <person name="Holland P.W.H."/>
            <person name="King N."/>
            <person name="Lang F.B.F."/>
            <person name="Roger A.J."/>
            <person name="Ruiz-Trillo I."/>
            <person name="Young S.K."/>
            <person name="Zeng Q."/>
            <person name="Gargeya S."/>
            <person name="Fitzgerald M."/>
            <person name="Haas B."/>
            <person name="Abouelleil A."/>
            <person name="Alvarado L."/>
            <person name="Arachchi H.M."/>
            <person name="Berlin A."/>
            <person name="Chapman S.B."/>
            <person name="Gearin G."/>
            <person name="Goldberg J."/>
            <person name="Griggs A."/>
            <person name="Gujja S."/>
            <person name="Hansen M."/>
            <person name="Heiman D."/>
            <person name="Howarth C."/>
            <person name="Larimer J."/>
            <person name="Lui A."/>
            <person name="MacDonald P.J.P."/>
            <person name="McCowen C."/>
            <person name="Montmayeur A."/>
            <person name="Murphy C."/>
            <person name="Neiman D."/>
            <person name="Pearson M."/>
            <person name="Priest M."/>
            <person name="Roberts A."/>
            <person name="Saif S."/>
            <person name="Shea T."/>
            <person name="Sisk P."/>
            <person name="Stolte C."/>
            <person name="Sykes S."/>
            <person name="Wortman J."/>
            <person name="Nusbaum C."/>
            <person name="Birren B."/>
        </authorList>
    </citation>
    <scope>NUCLEOTIDE SEQUENCE [LARGE SCALE GENOMIC DNA]</scope>
    <source>
        <strain evidence="3 4">ATCC 38327</strain>
    </source>
</reference>
<dbReference type="InterPro" id="IPR012459">
    <property type="entry name" value="Rrp15"/>
</dbReference>
<accession>A0A0L0S5G5</accession>
<dbReference type="GO" id="GO:0030687">
    <property type="term" value="C:preribosome, large subunit precursor"/>
    <property type="evidence" value="ECO:0007669"/>
    <property type="project" value="TreeGrafter"/>
</dbReference>
<reference evidence="4" key="2">
    <citation type="submission" date="2009-11" db="EMBL/GenBank/DDBJ databases">
        <title>The Genome Sequence of Allomyces macrogynus strain ATCC 38327.</title>
        <authorList>
            <consortium name="The Broad Institute Genome Sequencing Platform"/>
            <person name="Russ C."/>
            <person name="Cuomo C."/>
            <person name="Shea T."/>
            <person name="Young S.K."/>
            <person name="Zeng Q."/>
            <person name="Koehrsen M."/>
            <person name="Haas B."/>
            <person name="Borodovsky M."/>
            <person name="Guigo R."/>
            <person name="Alvarado L."/>
            <person name="Berlin A."/>
            <person name="Borenstein D."/>
            <person name="Chen Z."/>
            <person name="Engels R."/>
            <person name="Freedman E."/>
            <person name="Gellesch M."/>
            <person name="Goldberg J."/>
            <person name="Griggs A."/>
            <person name="Gujja S."/>
            <person name="Heiman D."/>
            <person name="Hepburn T."/>
            <person name="Howarth C."/>
            <person name="Jen D."/>
            <person name="Larson L."/>
            <person name="Lewis B."/>
            <person name="Mehta T."/>
            <person name="Park D."/>
            <person name="Pearson M."/>
            <person name="Roberts A."/>
            <person name="Saif S."/>
            <person name="Shenoy N."/>
            <person name="Sisk P."/>
            <person name="Stolte C."/>
            <person name="Sykes S."/>
            <person name="Walk T."/>
            <person name="White J."/>
            <person name="Yandava C."/>
            <person name="Burger G."/>
            <person name="Gray M.W."/>
            <person name="Holland P.W.H."/>
            <person name="King N."/>
            <person name="Lang F.B.F."/>
            <person name="Roger A.J."/>
            <person name="Ruiz-Trillo I."/>
            <person name="Lander E."/>
            <person name="Nusbaum C."/>
        </authorList>
    </citation>
    <scope>NUCLEOTIDE SEQUENCE [LARGE SCALE GENOMIC DNA]</scope>
    <source>
        <strain evidence="4">ATCC 38327</strain>
    </source>
</reference>
<dbReference type="VEuPathDB" id="FungiDB:AMAG_03294"/>
<evidence type="ECO:0000313" key="3">
    <source>
        <dbReference type="EMBL" id="KNE57604.1"/>
    </source>
</evidence>
<dbReference type="Proteomes" id="UP000054350">
    <property type="component" value="Unassembled WGS sequence"/>
</dbReference>
<feature type="compositionally biased region" description="Basic residues" evidence="2">
    <location>
        <begin position="70"/>
        <end position="79"/>
    </location>
</feature>
<proteinExistence type="inferred from homology"/>
<dbReference type="PANTHER" id="PTHR13245">
    <property type="entry name" value="RRP15-LIKE PROTEIN"/>
    <property type="match status" value="1"/>
</dbReference>
<evidence type="ECO:0000256" key="1">
    <source>
        <dbReference type="ARBA" id="ARBA00007462"/>
    </source>
</evidence>
<dbReference type="AlphaFoldDB" id="A0A0L0S5G5"/>
<feature type="compositionally biased region" description="Polar residues" evidence="2">
    <location>
        <begin position="213"/>
        <end position="226"/>
    </location>
</feature>
<gene>
    <name evidence="3" type="ORF">AMAG_03294</name>
</gene>
<dbReference type="PANTHER" id="PTHR13245:SF14">
    <property type="entry name" value="RRP15-LIKE PROTEIN"/>
    <property type="match status" value="1"/>
</dbReference>
<dbReference type="GO" id="GO:0000470">
    <property type="term" value="P:maturation of LSU-rRNA"/>
    <property type="evidence" value="ECO:0007669"/>
    <property type="project" value="TreeGrafter"/>
</dbReference>
<dbReference type="eggNOG" id="KOG2974">
    <property type="taxonomic scope" value="Eukaryota"/>
</dbReference>
<dbReference type="STRING" id="578462.A0A0L0S5G5"/>
<feature type="compositionally biased region" description="Basic and acidic residues" evidence="2">
    <location>
        <begin position="239"/>
        <end position="248"/>
    </location>
</feature>
<sequence length="282" mass="31390">MSTLSAAMDIELPETLDDIQISDNDDEVMDDSFDEASGSDDDDRPAARDSNADDEGDADDEDDDDDVPRKTKQPKRPKKPLNEAIAAILGTKAPASTASAPILSRSGVERRLDEEKIEEKARKILASETKIDYARERVKPKITDLEYEKKLRKVATRGVVKLFNAVRQAQQRVKEVKEHSGVIVERREEKAKVASTAKSTFMDIMRRGTHRPATTSVLFGNSSTANDDVADEAAPPKTAVREESEAMKAKGTWSVLNDDFMLDAKLKDWGEAENEEDEMEFE</sequence>
<dbReference type="Pfam" id="PF07890">
    <property type="entry name" value="Rrp15p"/>
    <property type="match status" value="1"/>
</dbReference>
<keyword evidence="4" id="KW-1185">Reference proteome</keyword>